<feature type="compositionally biased region" description="Polar residues" evidence="1">
    <location>
        <begin position="591"/>
        <end position="600"/>
    </location>
</feature>
<accession>A0A0D9QJR3</accession>
<feature type="compositionally biased region" description="Polar residues" evidence="1">
    <location>
        <begin position="516"/>
        <end position="533"/>
    </location>
</feature>
<dbReference type="OMA" id="PENCEDR"/>
<evidence type="ECO:0000256" key="1">
    <source>
        <dbReference type="SAM" id="MobiDB-lite"/>
    </source>
</evidence>
<sequence length="669" mass="70732">MENVLKDFVDHMENIAQHIDSYAVSCADAGWGRRGDTHKGHLYTDHSVADVMKCRLMVAALYFVTGWSNHMTHDKDPSENDKDMKAIMRCMVANVFAYILAAIKCGFQWPGVDRAWTIMKELVGSSGDPSNPISRGTCTLDVYKDTNIGTGDLQGAIQNWLKTRSYIRDSITQIEKNPKCKMQWEMYKKSFEARGEDADLSSIFQQDDMNTLVKTQVTKMFRTITNTVRKKVDKARNNTRSSGGVGDSDVESEDEEEEEPKKSTIPKESQLNGKSRATKPAVPTTGGAQQDSKKDTRSDEDNTHGAAGAGGDGKGPGQGPGPGQQPPPAPPEQTQADGKAQDLHDATATGATGTEGKELTRHRPGPSTKRGPQGSPENCEDRGPDQEEVYKCILRTMPEQVNQVDDSKEYGPGVWVLPESARSIEVSKGASPDAPSVPTGKENVSKADEKTTVENTPPTGPDPVQRSEPSSPSTPGSPDAPDVGTKTTGREPPDGKANPDAQNGHVQPNEDKGGKSITQTDSEKVTSIGQQDPSGGTGTSDGGISTTVTCLPGITDTTCNIVNGASTPSNDNSSTPTGGVSSAGGAPPNPVSGTASGSPAPSTPDGADKKNKPPQDSPDLDLNTPGAAATGNPGGSHGPAFKTLNSEPYHAEMLQSSNLTILNLAIMEP</sequence>
<evidence type="ECO:0000313" key="3">
    <source>
        <dbReference type="Proteomes" id="UP000054561"/>
    </source>
</evidence>
<protein>
    <submittedName>
        <fullName evidence="2">Uncharacterized protein</fullName>
    </submittedName>
</protein>
<dbReference type="GeneID" id="24268652"/>
<name>A0A0D9QJR3_PLAFR</name>
<feature type="compositionally biased region" description="Low complexity" evidence="1">
    <location>
        <begin position="566"/>
        <end position="577"/>
    </location>
</feature>
<feature type="compositionally biased region" description="Gly residues" evidence="1">
    <location>
        <begin position="307"/>
        <end position="322"/>
    </location>
</feature>
<feature type="compositionally biased region" description="Polar residues" evidence="1">
    <location>
        <begin position="555"/>
        <end position="565"/>
    </location>
</feature>
<feature type="compositionally biased region" description="Acidic residues" evidence="1">
    <location>
        <begin position="248"/>
        <end position="258"/>
    </location>
</feature>
<dbReference type="EMBL" id="KQ001681">
    <property type="protein sequence ID" value="KJP87052.1"/>
    <property type="molecule type" value="Genomic_DNA"/>
</dbReference>
<feature type="compositionally biased region" description="Polar residues" evidence="1">
    <location>
        <begin position="266"/>
        <end position="275"/>
    </location>
</feature>
<dbReference type="RefSeq" id="XP_012336378.1">
    <property type="nucleotide sequence ID" value="XM_012480955.1"/>
</dbReference>
<feature type="compositionally biased region" description="Basic and acidic residues" evidence="1">
    <location>
        <begin position="443"/>
        <end position="452"/>
    </location>
</feature>
<dbReference type="AlphaFoldDB" id="A0A0D9QJR3"/>
<gene>
    <name evidence="2" type="ORF">AK88_03338</name>
</gene>
<feature type="compositionally biased region" description="Basic and acidic residues" evidence="1">
    <location>
        <begin position="291"/>
        <end position="303"/>
    </location>
</feature>
<dbReference type="VEuPathDB" id="PlasmoDB:AK88_03338"/>
<feature type="region of interest" description="Disordered" evidence="1">
    <location>
        <begin position="232"/>
        <end position="385"/>
    </location>
</feature>
<dbReference type="Proteomes" id="UP000054561">
    <property type="component" value="Unassembled WGS sequence"/>
</dbReference>
<feature type="region of interest" description="Disordered" evidence="1">
    <location>
        <begin position="425"/>
        <end position="644"/>
    </location>
</feature>
<reference evidence="2 3" key="1">
    <citation type="submission" date="2014-03" db="EMBL/GenBank/DDBJ databases">
        <title>The Genome Sequence of Plasmodium fragile nilgiri.</title>
        <authorList>
            <consortium name="The Broad Institute Genomics Platform"/>
            <consortium name="The Broad Institute Genome Sequencing Center for Infectious Disease"/>
            <person name="Neafsey D."/>
            <person name="Duraisingh M."/>
            <person name="Young S.K."/>
            <person name="Zeng Q."/>
            <person name="Gargeya S."/>
            <person name="Abouelleil A."/>
            <person name="Alvarado L."/>
            <person name="Chapman S.B."/>
            <person name="Gainer-Dewar J."/>
            <person name="Goldberg J."/>
            <person name="Griggs A."/>
            <person name="Gujja S."/>
            <person name="Hansen M."/>
            <person name="Howarth C."/>
            <person name="Imamovic A."/>
            <person name="Larimer J."/>
            <person name="Pearson M."/>
            <person name="Poon T.W."/>
            <person name="Priest M."/>
            <person name="Roberts A."/>
            <person name="Saif S."/>
            <person name="Shea T."/>
            <person name="Sykes S."/>
            <person name="Wortman J."/>
            <person name="Nusbaum C."/>
            <person name="Birren B."/>
        </authorList>
    </citation>
    <scope>NUCLEOTIDE SEQUENCE [LARGE SCALE GENOMIC DNA]</scope>
    <source>
        <strain evidence="3">nilgiri</strain>
    </source>
</reference>
<keyword evidence="3" id="KW-1185">Reference proteome</keyword>
<feature type="compositionally biased region" description="Low complexity" evidence="1">
    <location>
        <begin position="467"/>
        <end position="481"/>
    </location>
</feature>
<organism evidence="2 3">
    <name type="scientific">Plasmodium fragile</name>
    <dbReference type="NCBI Taxonomy" id="5857"/>
    <lineage>
        <taxon>Eukaryota</taxon>
        <taxon>Sar</taxon>
        <taxon>Alveolata</taxon>
        <taxon>Apicomplexa</taxon>
        <taxon>Aconoidasida</taxon>
        <taxon>Haemosporida</taxon>
        <taxon>Plasmodiidae</taxon>
        <taxon>Plasmodium</taxon>
        <taxon>Plasmodium (Plasmodium)</taxon>
    </lineage>
</organism>
<proteinExistence type="predicted"/>
<evidence type="ECO:0000313" key="2">
    <source>
        <dbReference type="EMBL" id="KJP87052.1"/>
    </source>
</evidence>